<keyword evidence="6 7" id="KW-0472">Membrane</keyword>
<evidence type="ECO:0000256" key="3">
    <source>
        <dbReference type="ARBA" id="ARBA00022475"/>
    </source>
</evidence>
<dbReference type="Gene3D" id="1.10.3720.10">
    <property type="entry name" value="MetI-like"/>
    <property type="match status" value="1"/>
</dbReference>
<feature type="transmembrane region" description="Helical" evidence="7">
    <location>
        <begin position="138"/>
        <end position="156"/>
    </location>
</feature>
<feature type="transmembrane region" description="Helical" evidence="7">
    <location>
        <begin position="105"/>
        <end position="126"/>
    </location>
</feature>
<dbReference type="SUPFAM" id="SSF161098">
    <property type="entry name" value="MetI-like"/>
    <property type="match status" value="1"/>
</dbReference>
<proteinExistence type="predicted"/>
<dbReference type="AlphaFoldDB" id="A0A7W6MM71"/>
<accession>A0A7W6MM71</accession>
<evidence type="ECO:0000313" key="8">
    <source>
        <dbReference type="EMBL" id="MBB4000510.1"/>
    </source>
</evidence>
<dbReference type="CDD" id="cd06261">
    <property type="entry name" value="TM_PBP2"/>
    <property type="match status" value="1"/>
</dbReference>
<dbReference type="PANTHER" id="PTHR43163">
    <property type="entry name" value="DIPEPTIDE TRANSPORT SYSTEM PERMEASE PROTEIN DPPB-RELATED"/>
    <property type="match status" value="1"/>
</dbReference>
<evidence type="ECO:0000256" key="6">
    <source>
        <dbReference type="ARBA" id="ARBA00023136"/>
    </source>
</evidence>
<dbReference type="EMBL" id="JACIEK010000022">
    <property type="protein sequence ID" value="MBB4000510.1"/>
    <property type="molecule type" value="Genomic_DNA"/>
</dbReference>
<keyword evidence="4 7" id="KW-0812">Transmembrane</keyword>
<evidence type="ECO:0000256" key="7">
    <source>
        <dbReference type="SAM" id="Phobius"/>
    </source>
</evidence>
<dbReference type="Gene3D" id="3.10.105.10">
    <property type="entry name" value="Dipeptide-binding Protein, Domain 3"/>
    <property type="match status" value="1"/>
</dbReference>
<evidence type="ECO:0000256" key="5">
    <source>
        <dbReference type="ARBA" id="ARBA00022989"/>
    </source>
</evidence>
<keyword evidence="5 7" id="KW-1133">Transmembrane helix</keyword>
<evidence type="ECO:0000256" key="1">
    <source>
        <dbReference type="ARBA" id="ARBA00004651"/>
    </source>
</evidence>
<comment type="subcellular location">
    <subcellularLocation>
        <location evidence="1">Cell membrane</location>
        <topology evidence="1">Multi-pass membrane protein</topology>
    </subcellularLocation>
</comment>
<evidence type="ECO:0000256" key="2">
    <source>
        <dbReference type="ARBA" id="ARBA00022448"/>
    </source>
</evidence>
<gene>
    <name evidence="8" type="ORF">GGR04_004388</name>
</gene>
<sequence length="182" mass="19320">MQLQAANVPVTLQAMQVNQAMVAEAGFNVSLQATQFTTLLAAQRSGDFQISRSDWSGRLDPDGNVVWQYLYWLGNLLRGDLGISLRANQPVTDLILEKLPVTIQLAVLAMILAMGIGLPAGILAAVHKNSALDVTANLVALSGLSVPNFWLGIMLIPETDCSRPSFPAPSTPGCRCCATTAG</sequence>
<comment type="caution">
    <text evidence="8">The sequence shown here is derived from an EMBL/GenBank/DDBJ whole genome shotgun (WGS) entry which is preliminary data.</text>
</comment>
<keyword evidence="2" id="KW-0813">Transport</keyword>
<keyword evidence="9" id="KW-1185">Reference proteome</keyword>
<dbReference type="GO" id="GO:0071916">
    <property type="term" value="F:dipeptide transmembrane transporter activity"/>
    <property type="evidence" value="ECO:0007669"/>
    <property type="project" value="TreeGrafter"/>
</dbReference>
<dbReference type="GO" id="GO:0005886">
    <property type="term" value="C:plasma membrane"/>
    <property type="evidence" value="ECO:0007669"/>
    <property type="project" value="UniProtKB-SubCell"/>
</dbReference>
<evidence type="ECO:0000313" key="9">
    <source>
        <dbReference type="Proteomes" id="UP000542776"/>
    </source>
</evidence>
<dbReference type="Proteomes" id="UP000542776">
    <property type="component" value="Unassembled WGS sequence"/>
</dbReference>
<organism evidence="8 9">
    <name type="scientific">Aureimonas pseudogalii</name>
    <dbReference type="NCBI Taxonomy" id="1744844"/>
    <lineage>
        <taxon>Bacteria</taxon>
        <taxon>Pseudomonadati</taxon>
        <taxon>Pseudomonadota</taxon>
        <taxon>Alphaproteobacteria</taxon>
        <taxon>Hyphomicrobiales</taxon>
        <taxon>Aurantimonadaceae</taxon>
        <taxon>Aureimonas</taxon>
    </lineage>
</organism>
<dbReference type="SUPFAM" id="SSF53850">
    <property type="entry name" value="Periplasmic binding protein-like II"/>
    <property type="match status" value="1"/>
</dbReference>
<name>A0A7W6MM71_9HYPH</name>
<dbReference type="PANTHER" id="PTHR43163:SF6">
    <property type="entry name" value="DIPEPTIDE TRANSPORT SYSTEM PERMEASE PROTEIN DPPB-RELATED"/>
    <property type="match status" value="1"/>
</dbReference>
<dbReference type="InterPro" id="IPR035906">
    <property type="entry name" value="MetI-like_sf"/>
</dbReference>
<evidence type="ECO:0000256" key="4">
    <source>
        <dbReference type="ARBA" id="ARBA00022692"/>
    </source>
</evidence>
<reference evidence="8 9" key="1">
    <citation type="submission" date="2020-08" db="EMBL/GenBank/DDBJ databases">
        <title>Genomic Encyclopedia of Type Strains, Phase IV (KMG-IV): sequencing the most valuable type-strain genomes for metagenomic binning, comparative biology and taxonomic classification.</title>
        <authorList>
            <person name="Goeker M."/>
        </authorList>
    </citation>
    <scope>NUCLEOTIDE SEQUENCE [LARGE SCALE GENOMIC DNA]</scope>
    <source>
        <strain evidence="8 9">DSM 102238</strain>
    </source>
</reference>
<protein>
    <submittedName>
        <fullName evidence="8">ABC-type dipeptide/oligopeptide/nickel transport system permease component</fullName>
    </submittedName>
</protein>
<keyword evidence="3" id="KW-1003">Cell membrane</keyword>
<dbReference type="InterPro" id="IPR000515">
    <property type="entry name" value="MetI-like"/>
</dbReference>